<organism evidence="1 2">
    <name type="scientific">Streptomyces lunaelactis</name>
    <dbReference type="NCBI Taxonomy" id="1535768"/>
    <lineage>
        <taxon>Bacteria</taxon>
        <taxon>Bacillati</taxon>
        <taxon>Actinomycetota</taxon>
        <taxon>Actinomycetes</taxon>
        <taxon>Kitasatosporales</taxon>
        <taxon>Streptomycetaceae</taxon>
        <taxon>Streptomyces</taxon>
    </lineage>
</organism>
<proteinExistence type="predicted"/>
<gene>
    <name evidence="1" type="ORF">SLUN_09730</name>
</gene>
<dbReference type="Gene3D" id="1.25.40.10">
    <property type="entry name" value="Tetratricopeptide repeat domain"/>
    <property type="match status" value="2"/>
</dbReference>
<dbReference type="GeneID" id="55655538"/>
<dbReference type="EMBL" id="CP026304">
    <property type="protein sequence ID" value="AVZ72431.1"/>
    <property type="molecule type" value="Genomic_DNA"/>
</dbReference>
<dbReference type="SMART" id="SM00028">
    <property type="entry name" value="TPR"/>
    <property type="match status" value="5"/>
</dbReference>
<dbReference type="InterPro" id="IPR019734">
    <property type="entry name" value="TPR_rpt"/>
</dbReference>
<dbReference type="SUPFAM" id="SSF48452">
    <property type="entry name" value="TPR-like"/>
    <property type="match status" value="3"/>
</dbReference>
<dbReference type="InterPro" id="IPR011990">
    <property type="entry name" value="TPR-like_helical_dom_sf"/>
</dbReference>
<dbReference type="KEGG" id="slk:SLUN_09730"/>
<dbReference type="RefSeq" id="WP_108148114.1">
    <property type="nucleotide sequence ID" value="NZ_CP026304.1"/>
</dbReference>
<dbReference type="Proteomes" id="UP000244201">
    <property type="component" value="Chromosome"/>
</dbReference>
<name>A0A2R4T004_9ACTN</name>
<protein>
    <recommendedName>
        <fullName evidence="3">Serine protease</fullName>
    </recommendedName>
</protein>
<evidence type="ECO:0000313" key="2">
    <source>
        <dbReference type="Proteomes" id="UP000244201"/>
    </source>
</evidence>
<dbReference type="SUPFAM" id="SSF50494">
    <property type="entry name" value="Trypsin-like serine proteases"/>
    <property type="match status" value="1"/>
</dbReference>
<keyword evidence="2" id="KW-1185">Reference proteome</keyword>
<dbReference type="InterPro" id="IPR009003">
    <property type="entry name" value="Peptidase_S1_PA"/>
</dbReference>
<evidence type="ECO:0008006" key="3">
    <source>
        <dbReference type="Google" id="ProtNLM"/>
    </source>
</evidence>
<accession>A0A2R4T004</accession>
<reference evidence="1 2" key="1">
    <citation type="submission" date="2018-01" db="EMBL/GenBank/DDBJ databases">
        <title>Complete genome sequence of Streptomyces lunaelactis MM109T, a Ferroverdin A producer isolated from cave moonmilk deposits.</title>
        <authorList>
            <person name="Naome A."/>
            <person name="Martinet L."/>
            <person name="Maciejewska M."/>
            <person name="Anderssen S."/>
            <person name="Adam D."/>
            <person name="Tenconi E."/>
            <person name="Deflandre B."/>
            <person name="Arguelles-Arias A."/>
            <person name="Calusinska M."/>
            <person name="Copieters W."/>
            <person name="Karim L."/>
            <person name="Hanikenne M."/>
            <person name="Baurain D."/>
            <person name="van Wezel G."/>
            <person name="Smargiasso N."/>
            <person name="de Pauw E."/>
            <person name="Delfosse P."/>
            <person name="Rigali S."/>
        </authorList>
    </citation>
    <scope>NUCLEOTIDE SEQUENCE [LARGE SCALE GENOMIC DNA]</scope>
    <source>
        <strain evidence="1 2">MM109</strain>
    </source>
</reference>
<evidence type="ECO:0000313" key="1">
    <source>
        <dbReference type="EMBL" id="AVZ72431.1"/>
    </source>
</evidence>
<dbReference type="Pfam" id="PF13365">
    <property type="entry name" value="Trypsin_2"/>
    <property type="match status" value="1"/>
</dbReference>
<sequence length="1791" mass="193999">MPTRPAGSPSWSVTTWRHCLRRPRRRTEHTIPLRGRPAMDHRQQRTGLHRVVEVFGVTYGSGYAINDRMVLTARHLLVVDGKRIAPGQPVTVRVTGEENGRRATVEWVSKDVGDAALLSVEGAPWADAPDVGAVRWGCVADDGPVRCRAWGFPAAQARAQGNREVRDPEEMLGGVKALTASKRYEIDVRSAAPVLTDDEHSPWQGMSGAVLMDSRKRILGVVIANRLRYGGQRLQATPMERLFTDPEFCERAAADPSRLEAVGAEDAVQLDAPGERPILQTFHTAAPRLRGLSDYQLLQAKSQAVHFLGREDERQDLRAWCTADQAVSLGLVAGTGGAGKTRLGIQLCREFAERGWSTGFADEEVLDGALGANKAVDVVWPTLLILDYPDRLTDRTIKWIESMGARSFGPKLRILLLDRVPGGTDDRTEAARADLTWWANAKRITRSDFIARPQVVVHLRTGGLTGIDRSRHLESARRAFGGRSTDLSGLDLSDDAYRNPLKVHVAALLAIRGEFYPTAAEVMRHFLDREMDIWIRELNKHRIGNIAAPLAHQIVALTTLTRPKIDAVPQLLSAIPDLADPVDGGGLLRPNIRNWLTELFGVGSRISAIEPDLLAEELLGTTPDLDRIVVAIYRHKSSTAEHAASMLESLSLAGGGRESIRKALRRFLATCLGPLMAQAAAEPGGRLPGLIEIALTQFRDDGDALAELAVVAAGIRRVPHPQDSYRQVMSRLAQLALAWCDAQPPSVRTRLVRVDALTDMAAEAAITGSVAEATALAGEALGVCRSLGPDESRRLARAWYNLGTCQANSGDLPAAREALSTAAAGYRQRADEDTGELIERREALINLGSCLADLDDQAAALDACVEAIELHVGRDYTGHMLEPLAEPLALLARSVRGNPGPGASLGDPLPFRPLGWSEPEHRTWIPPHRFALITLVARLSTGLADSLAAHLRTLPGNEAPAKAVALSDALHRLTLDLSDFTLSERPLIESIELRRRFVTDDQSRAVFAKYLSTIAEDFGDADRSDAAIAYANESITEFQRLSPEHIAQYEDDFGKAVLTKVGALTQRGMMDPLQLTQAELQQSTTLELEEAELLLSRLPETPENSLVLASVSTMRGINLLLTGDTDAAGEALTRAGERYAAITDDSEDSFDERAIPYILLELLAGRRPYEWLTSLSDYELTEMDPEALPLLDQAILADSEEIGQFFDLLSGMLIAADRPDLALGFANQSVELARFWLRFEEESDPEERTEIRMGLSSSLSNLSGIRIGVPEEALRYAREAVDVIASAPEDELLLPLVRGQAELALARASLAGDPHIDVVGIAESATADLVTAVHSLGEIDELGSFADSASVAVMRAEALVILSNAYLAADRHAEAIEQALVARDLLLPWPQTKHVVTLMLSTYLVEGQGELAFGRYESALAALDQVIGVHEDADLAPSSPAALAQAVFLTAVCRQELGQAELAVQSSRLAMELLRSPELEQVPALQARVAPNLVVQAVGLGMLGDLNEAYRVSLEAVVAARGVPQAAAELVNALRVHANCAFELGRLPEALSVLEEGLNVAELAVGHKIPPIQLGLVNLGYGNCQVALSRHTEALDAFLAAAGFFREIPDQTPLFSGTLVLAARCHRELGRDLAGLPLLNEAVSRCCELIVDQHSAAGLADALTEALWEVVVCQESAGNSVDADAAATEGIDFLRTWRLSQPGEPTHATLYYADMLTSHFSFLAEHGRDLEALPFCVEATGILRNLGGIDPEAYLPAYLNSLASQGELLRRLGRPAEAAMADDEYARWAAD</sequence>